<dbReference type="EMBL" id="BEXD01000099">
    <property type="protein sequence ID" value="GBB84240.1"/>
    <property type="molecule type" value="Genomic_DNA"/>
</dbReference>
<feature type="transmembrane region" description="Helical" evidence="3">
    <location>
        <begin position="330"/>
        <end position="350"/>
    </location>
</feature>
<comment type="caution">
    <text evidence="4">The sequence shown here is derived from an EMBL/GenBank/DDBJ whole genome shotgun (WGS) entry which is preliminary data.</text>
</comment>
<feature type="transmembrane region" description="Helical" evidence="3">
    <location>
        <begin position="270"/>
        <end position="292"/>
    </location>
</feature>
<feature type="transmembrane region" description="Helical" evidence="3">
    <location>
        <begin position="304"/>
        <end position="323"/>
    </location>
</feature>
<dbReference type="GO" id="GO:0005262">
    <property type="term" value="F:calcium channel activity"/>
    <property type="evidence" value="ECO:0007669"/>
    <property type="project" value="TreeGrafter"/>
</dbReference>
<evidence type="ECO:0000256" key="2">
    <source>
        <dbReference type="SAM" id="Coils"/>
    </source>
</evidence>
<feature type="transmembrane region" description="Helical" evidence="3">
    <location>
        <begin position="395"/>
        <end position="413"/>
    </location>
</feature>
<evidence type="ECO:0008006" key="6">
    <source>
        <dbReference type="Google" id="ProtNLM"/>
    </source>
</evidence>
<keyword evidence="1" id="KW-0677">Repeat</keyword>
<keyword evidence="3" id="KW-0812">Transmembrane</keyword>
<keyword evidence="3" id="KW-0472">Membrane</keyword>
<protein>
    <recommendedName>
        <fullName evidence="6">Ion transport domain-containing protein</fullName>
    </recommendedName>
</protein>
<keyword evidence="2" id="KW-0175">Coiled coil</keyword>
<dbReference type="PANTHER" id="PTHR10582:SF2">
    <property type="entry name" value="INACTIVE"/>
    <property type="match status" value="1"/>
</dbReference>
<dbReference type="GO" id="GO:0005886">
    <property type="term" value="C:plasma membrane"/>
    <property type="evidence" value="ECO:0007669"/>
    <property type="project" value="TreeGrafter"/>
</dbReference>
<accession>A0A2Z6Q2R0</accession>
<keyword evidence="5" id="KW-1185">Reference proteome</keyword>
<evidence type="ECO:0000256" key="1">
    <source>
        <dbReference type="ARBA" id="ARBA00022737"/>
    </source>
</evidence>
<gene>
    <name evidence="4" type="ORF">RclHR1_10870001</name>
</gene>
<feature type="transmembrane region" description="Helical" evidence="3">
    <location>
        <begin position="425"/>
        <end position="443"/>
    </location>
</feature>
<reference evidence="4 5" key="1">
    <citation type="submission" date="2017-11" db="EMBL/GenBank/DDBJ databases">
        <title>The genome of Rhizophagus clarus HR1 reveals common genetic basis of auxotrophy among arbuscular mycorrhizal fungi.</title>
        <authorList>
            <person name="Kobayashi Y."/>
        </authorList>
    </citation>
    <scope>NUCLEOTIDE SEQUENCE [LARGE SCALE GENOMIC DNA]</scope>
    <source>
        <strain evidence="4 5">HR1</strain>
    </source>
</reference>
<evidence type="ECO:0000313" key="4">
    <source>
        <dbReference type="EMBL" id="GBB84240.1"/>
    </source>
</evidence>
<dbReference type="AlphaFoldDB" id="A0A2Z6Q2R0"/>
<dbReference type="InterPro" id="IPR024862">
    <property type="entry name" value="TRPV"/>
</dbReference>
<dbReference type="PANTHER" id="PTHR10582">
    <property type="entry name" value="TRANSIENT RECEPTOR POTENTIAL ION CHANNEL PROTEIN"/>
    <property type="match status" value="1"/>
</dbReference>
<organism evidence="4 5">
    <name type="scientific">Rhizophagus clarus</name>
    <dbReference type="NCBI Taxonomy" id="94130"/>
    <lineage>
        <taxon>Eukaryota</taxon>
        <taxon>Fungi</taxon>
        <taxon>Fungi incertae sedis</taxon>
        <taxon>Mucoromycota</taxon>
        <taxon>Glomeromycotina</taxon>
        <taxon>Glomeromycetes</taxon>
        <taxon>Glomerales</taxon>
        <taxon>Glomeraceae</taxon>
        <taxon>Rhizophagus</taxon>
    </lineage>
</organism>
<feature type="coiled-coil region" evidence="2">
    <location>
        <begin position="510"/>
        <end position="537"/>
    </location>
</feature>
<feature type="transmembrane region" description="Helical" evidence="3">
    <location>
        <begin position="241"/>
        <end position="263"/>
    </location>
</feature>
<proteinExistence type="predicted"/>
<dbReference type="Proteomes" id="UP000247702">
    <property type="component" value="Unassembled WGS sequence"/>
</dbReference>
<sequence length="558" mass="64914">MSDDIEAQECKGHNEFLDVLISHNHKIELINNLEKFNVADGIKSLEDFVHKLVNSKNKNDSLIKLKKLIEKKDEKLILEFFDYCAKLCIEDEKFELMCEVTILLQDFINILYKRPVSRLIKQLTYVKVPSKWCERNEFLSENENLHGYNVHNLRPSIIDSFQKIPQHHITLCYLPFPGLFSYPIGSGVLDILFPRNISPFARLIITYPDEIFQPNNASSGIIESPLFHAIIKFKWRSFACYRYYIVFSSYLAWFAIFTASIVTGYMSLHIISTIVGTIALLFMIRHFIIMYLNGGIPFFLTSKTAIYFAISILPTITALMNIFEVNRLLVFFRPFTIFFLWIGAIGLLVAFKGIGIIFIVAASHATVIYSNMILNYDKTSLTDENRTKFQDLTQYYNTFNAFWSALLGDYGSWPSDDTLSSLARIAYSLFMAIVILNLVIALVNNVYSEVLNRVYTEWSLLRAQFITTIELNLMTPHERQNKDNFPLTIYYEVFTEEVERWHKKLEEDNISVSRNKIQLLNEMADKMKDEITKMEDDDVTKTTMMDKLNELKQLFPKK</sequence>
<evidence type="ECO:0000313" key="5">
    <source>
        <dbReference type="Proteomes" id="UP000247702"/>
    </source>
</evidence>
<evidence type="ECO:0000256" key="3">
    <source>
        <dbReference type="SAM" id="Phobius"/>
    </source>
</evidence>
<feature type="transmembrane region" description="Helical" evidence="3">
    <location>
        <begin position="356"/>
        <end position="374"/>
    </location>
</feature>
<dbReference type="GO" id="GO:0098703">
    <property type="term" value="P:calcium ion import across plasma membrane"/>
    <property type="evidence" value="ECO:0007669"/>
    <property type="project" value="TreeGrafter"/>
</dbReference>
<name>A0A2Z6Q2R0_9GLOM</name>
<keyword evidence="3" id="KW-1133">Transmembrane helix</keyword>